<gene>
    <name evidence="1" type="ORF">BJY16_007549</name>
</gene>
<reference evidence="1 2" key="1">
    <citation type="submission" date="2020-08" db="EMBL/GenBank/DDBJ databases">
        <title>Sequencing the genomes of 1000 actinobacteria strains.</title>
        <authorList>
            <person name="Klenk H.-P."/>
        </authorList>
    </citation>
    <scope>NUCLEOTIDE SEQUENCE [LARGE SCALE GENOMIC DNA]</scope>
    <source>
        <strain evidence="1 2">DSM 45809</strain>
    </source>
</reference>
<proteinExistence type="predicted"/>
<organism evidence="1 2">
    <name type="scientific">Actinoplanes octamycinicus</name>
    <dbReference type="NCBI Taxonomy" id="135948"/>
    <lineage>
        <taxon>Bacteria</taxon>
        <taxon>Bacillati</taxon>
        <taxon>Actinomycetota</taxon>
        <taxon>Actinomycetes</taxon>
        <taxon>Micromonosporales</taxon>
        <taxon>Micromonosporaceae</taxon>
        <taxon>Actinoplanes</taxon>
    </lineage>
</organism>
<evidence type="ECO:0000313" key="2">
    <source>
        <dbReference type="Proteomes" id="UP000546162"/>
    </source>
</evidence>
<dbReference type="EMBL" id="JACHNB010000001">
    <property type="protein sequence ID" value="MBB4744090.1"/>
    <property type="molecule type" value="Genomic_DNA"/>
</dbReference>
<keyword evidence="2" id="KW-1185">Reference proteome</keyword>
<accession>A0A7W7MBS0</accession>
<comment type="caution">
    <text evidence="1">The sequence shown here is derived from an EMBL/GenBank/DDBJ whole genome shotgun (WGS) entry which is preliminary data.</text>
</comment>
<name>A0A7W7MBS0_9ACTN</name>
<dbReference type="RefSeq" id="WP_185044302.1">
    <property type="nucleotide sequence ID" value="NZ_BAABFG010000005.1"/>
</dbReference>
<protein>
    <submittedName>
        <fullName evidence="1">Uncharacterized protein</fullName>
    </submittedName>
</protein>
<evidence type="ECO:0000313" key="1">
    <source>
        <dbReference type="EMBL" id="MBB4744090.1"/>
    </source>
</evidence>
<sequence>MDHQRSGEAARQTAALLRLALQLRDVAADADRRDVVAKVDELMGLIAGESIAAGAGSEKAGSGVTEAVQRILNGLGF</sequence>
<dbReference type="AlphaFoldDB" id="A0A7W7MBS0"/>
<dbReference type="Proteomes" id="UP000546162">
    <property type="component" value="Unassembled WGS sequence"/>
</dbReference>